<dbReference type="GO" id="GO:0006357">
    <property type="term" value="P:regulation of transcription by RNA polymerase II"/>
    <property type="evidence" value="ECO:0007669"/>
    <property type="project" value="TreeGrafter"/>
</dbReference>
<organism evidence="1 2">
    <name type="scientific">Puccinia striiformis f. sp. tritici PST-78</name>
    <dbReference type="NCBI Taxonomy" id="1165861"/>
    <lineage>
        <taxon>Eukaryota</taxon>
        <taxon>Fungi</taxon>
        <taxon>Dikarya</taxon>
        <taxon>Basidiomycota</taxon>
        <taxon>Pucciniomycotina</taxon>
        <taxon>Pucciniomycetes</taxon>
        <taxon>Pucciniales</taxon>
        <taxon>Pucciniaceae</taxon>
        <taxon>Puccinia</taxon>
    </lineage>
</organism>
<dbReference type="EMBL" id="AJIL01000170">
    <property type="protein sequence ID" value="KNE92270.1"/>
    <property type="molecule type" value="Genomic_DNA"/>
</dbReference>
<dbReference type="GO" id="GO:0005634">
    <property type="term" value="C:nucleus"/>
    <property type="evidence" value="ECO:0007669"/>
    <property type="project" value="TreeGrafter"/>
</dbReference>
<evidence type="ECO:0000313" key="2">
    <source>
        <dbReference type="Proteomes" id="UP000054564"/>
    </source>
</evidence>
<dbReference type="InterPro" id="IPR012337">
    <property type="entry name" value="RNaseH-like_sf"/>
</dbReference>
<proteinExistence type="predicted"/>
<dbReference type="AlphaFoldDB" id="A0A0L0UZ13"/>
<dbReference type="SUPFAM" id="SSF53098">
    <property type="entry name" value="Ribonuclease H-like"/>
    <property type="match status" value="1"/>
</dbReference>
<reference evidence="2" key="1">
    <citation type="submission" date="2014-03" db="EMBL/GenBank/DDBJ databases">
        <title>The Genome Sequence of Puccinia striiformis f. sp. tritici PST-78.</title>
        <authorList>
            <consortium name="The Broad Institute Genome Sequencing Platform"/>
            <person name="Cuomo C."/>
            <person name="Hulbert S."/>
            <person name="Chen X."/>
            <person name="Walker B."/>
            <person name="Young S.K."/>
            <person name="Zeng Q."/>
            <person name="Gargeya S."/>
            <person name="Fitzgerald M."/>
            <person name="Haas B."/>
            <person name="Abouelleil A."/>
            <person name="Alvarado L."/>
            <person name="Arachchi H.M."/>
            <person name="Berlin A.M."/>
            <person name="Chapman S.B."/>
            <person name="Goldberg J."/>
            <person name="Griggs A."/>
            <person name="Gujja S."/>
            <person name="Hansen M."/>
            <person name="Howarth C."/>
            <person name="Imamovic A."/>
            <person name="Larimer J."/>
            <person name="McCowan C."/>
            <person name="Montmayeur A."/>
            <person name="Murphy C."/>
            <person name="Neiman D."/>
            <person name="Pearson M."/>
            <person name="Priest M."/>
            <person name="Roberts A."/>
            <person name="Saif S."/>
            <person name="Shea T."/>
            <person name="Sisk P."/>
            <person name="Sykes S."/>
            <person name="Wortman J."/>
            <person name="Nusbaum C."/>
            <person name="Birren B."/>
        </authorList>
    </citation>
    <scope>NUCLEOTIDE SEQUENCE [LARGE SCALE GENOMIC DNA]</scope>
    <source>
        <strain evidence="2">race PST-78</strain>
    </source>
</reference>
<sequence length="324" mass="36859">MLYTAVQDTLRKTLINHNGVMYIGANGWQSPNGFDILGVIIYCLVELAGGKFKLEAMLLDFVRLAKSHTGKYLADTICVVVEKFQIQNKICGIVTDNASNNPVMVSELKKFKGDQHWIQCYAHILNLIAQSILRPFGKVKKSSTSKAIEEDDELSSDKSEGEEAEDQICRFDNDVTHLTHSGDEDDTRNDVRLKSANILEPELTLEDINNLSDKDEENDLYTTSMCKQSLAKFRAVARKLCKSPNSKMEFVELCREMECKKPHSIYQDVHTRWNSTLDQLVSIVRCHKAITVWQKDKKHGLDCKYQILHVDIQLAKHLISILQV</sequence>
<dbReference type="STRING" id="1165861.A0A0L0UZ13"/>
<dbReference type="OrthoDB" id="2505635at2759"/>
<accession>A0A0L0UZ13</accession>
<dbReference type="Proteomes" id="UP000054564">
    <property type="component" value="Unassembled WGS sequence"/>
</dbReference>
<comment type="caution">
    <text evidence="1">The sequence shown here is derived from an EMBL/GenBank/DDBJ whole genome shotgun (WGS) entry which is preliminary data.</text>
</comment>
<dbReference type="InterPro" id="IPR052717">
    <property type="entry name" value="Vacuolar_transposase_reg"/>
</dbReference>
<gene>
    <name evidence="1" type="ORF">PSTG_14364</name>
</gene>
<protein>
    <submittedName>
        <fullName evidence="1">Uncharacterized protein</fullName>
    </submittedName>
</protein>
<name>A0A0L0UZ13_9BASI</name>
<dbReference type="PANTHER" id="PTHR46169">
    <property type="entry name" value="DNA REPLICATION-RELATED ELEMENT FACTOR, ISOFORM A"/>
    <property type="match status" value="1"/>
</dbReference>
<dbReference type="PANTHER" id="PTHR46169:SF15">
    <property type="entry name" value="INNER CENTROMERE PROTEIN A-LIKE ISOFORM X1-RELATED"/>
    <property type="match status" value="1"/>
</dbReference>
<evidence type="ECO:0000313" key="1">
    <source>
        <dbReference type="EMBL" id="KNE92270.1"/>
    </source>
</evidence>
<keyword evidence="2" id="KW-1185">Reference proteome</keyword>